<feature type="transmembrane region" description="Helical" evidence="1">
    <location>
        <begin position="56"/>
        <end position="75"/>
    </location>
</feature>
<keyword evidence="3" id="KW-0614">Plasmid</keyword>
<accession>A0ABY6C9N5</accession>
<evidence type="ECO:0000313" key="4">
    <source>
        <dbReference type="Proteomes" id="UP001061862"/>
    </source>
</evidence>
<evidence type="ECO:0000259" key="2">
    <source>
        <dbReference type="Pfam" id="PF07331"/>
    </source>
</evidence>
<feature type="transmembrane region" description="Helical" evidence="1">
    <location>
        <begin position="106"/>
        <end position="127"/>
    </location>
</feature>
<feature type="domain" description="DUF1468" evidence="2">
    <location>
        <begin position="3"/>
        <end position="130"/>
    </location>
</feature>
<dbReference type="EMBL" id="CP104964">
    <property type="protein sequence ID" value="UXN67797.1"/>
    <property type="molecule type" value="Genomic_DNA"/>
</dbReference>
<dbReference type="RefSeq" id="WP_262165264.1">
    <property type="nucleotide sequence ID" value="NZ_CP104964.1"/>
</dbReference>
<keyword evidence="4" id="KW-1185">Reference proteome</keyword>
<keyword evidence="1" id="KW-1133">Transmembrane helix</keyword>
<keyword evidence="1" id="KW-0472">Membrane</keyword>
<dbReference type="InterPro" id="IPR009936">
    <property type="entry name" value="DUF1468"/>
</dbReference>
<evidence type="ECO:0000313" key="3">
    <source>
        <dbReference type="EMBL" id="UXN67797.1"/>
    </source>
</evidence>
<keyword evidence="1" id="KW-0812">Transmembrane</keyword>
<name>A0ABY6C9N5_9HYPH</name>
<dbReference type="Pfam" id="PF07331">
    <property type="entry name" value="TctB"/>
    <property type="match status" value="1"/>
</dbReference>
<feature type="transmembrane region" description="Helical" evidence="1">
    <location>
        <begin position="29"/>
        <end position="49"/>
    </location>
</feature>
<gene>
    <name evidence="3" type="ORF">N8A98_01670</name>
</gene>
<protein>
    <submittedName>
        <fullName evidence="3">Tripartite tricarboxylate transporter TctB family protein</fullName>
    </submittedName>
</protein>
<organism evidence="3 4">
    <name type="scientific">Devosia neptuniae</name>
    <dbReference type="NCBI Taxonomy" id="191302"/>
    <lineage>
        <taxon>Bacteria</taxon>
        <taxon>Pseudomonadati</taxon>
        <taxon>Pseudomonadota</taxon>
        <taxon>Alphaproteobacteria</taxon>
        <taxon>Hyphomicrobiales</taxon>
        <taxon>Devosiaceae</taxon>
        <taxon>Devosia</taxon>
    </lineage>
</organism>
<sequence>MFLVMGVAGAILATRYDLGQLRRLGPGAFPFAVALLLALIGLCLLLKSLRDHGPDILGVEVASLLAIGGALLIAGLTVRSLGIVVAVPAAVVVSSLAAGGFKPLRIAAMAVGLTLFCYLVFILGLGIQLPVFPGQF</sequence>
<proteinExistence type="predicted"/>
<feature type="transmembrane region" description="Helical" evidence="1">
    <location>
        <begin position="81"/>
        <end position="99"/>
    </location>
</feature>
<evidence type="ECO:0000256" key="1">
    <source>
        <dbReference type="SAM" id="Phobius"/>
    </source>
</evidence>
<dbReference type="Proteomes" id="UP001061862">
    <property type="component" value="Plasmid p_unnamed1"/>
</dbReference>
<reference evidence="3 4" key="1">
    <citation type="submission" date="2022-09" db="EMBL/GenBank/DDBJ databases">
        <title>Interaction between co-microsymbionts with complementary sets of symbiotic genes in legume-rhizobium systems.</title>
        <authorList>
            <person name="Safronova V."/>
            <person name="Sazanova A."/>
            <person name="Afonin A."/>
            <person name="Chirak E."/>
        </authorList>
    </citation>
    <scope>NUCLEOTIDE SEQUENCE [LARGE SCALE GENOMIC DNA]</scope>
    <source>
        <strain evidence="3 4">A18/4-1</strain>
        <plasmid evidence="3 4">p_unnamed1</plasmid>
    </source>
</reference>
<geneLocation type="plasmid" evidence="3 4">
    <name>p_unnamed1</name>
</geneLocation>